<keyword evidence="3" id="KW-0489">Methyltransferase</keyword>
<dbReference type="SUPFAM" id="SSF53335">
    <property type="entry name" value="S-adenosyl-L-methionine-dependent methyltransferases"/>
    <property type="match status" value="1"/>
</dbReference>
<dbReference type="Gene3D" id="3.40.50.150">
    <property type="entry name" value="Vaccinia Virus protein VP39"/>
    <property type="match status" value="1"/>
</dbReference>
<dbReference type="InterPro" id="IPR029063">
    <property type="entry name" value="SAM-dependent_MTases_sf"/>
</dbReference>
<accession>A0A5K7YZ45</accession>
<dbReference type="Pfam" id="PF13847">
    <property type="entry name" value="Methyltransf_31"/>
    <property type="match status" value="1"/>
</dbReference>
<dbReference type="AlphaFoldDB" id="A0A5K7YZ45"/>
<dbReference type="EMBL" id="AP021874">
    <property type="protein sequence ID" value="BBO69877.1"/>
    <property type="molecule type" value="Genomic_DNA"/>
</dbReference>
<protein>
    <submittedName>
        <fullName evidence="3">Methyltransferase</fullName>
    </submittedName>
</protein>
<organism evidence="3 4">
    <name type="scientific">Desulfosarcina alkanivorans</name>
    <dbReference type="NCBI Taxonomy" id="571177"/>
    <lineage>
        <taxon>Bacteria</taxon>
        <taxon>Pseudomonadati</taxon>
        <taxon>Thermodesulfobacteriota</taxon>
        <taxon>Desulfobacteria</taxon>
        <taxon>Desulfobacterales</taxon>
        <taxon>Desulfosarcinaceae</taxon>
        <taxon>Desulfosarcina</taxon>
    </lineage>
</organism>
<sequence length="366" mass="39837">MPTDEKPFQDKMVDILNHGALNLAMGLGYRAGLFDIMDRIGRPGTVDEICGDTGLNHRYVREWLGVMVCGGIVEWVREDDGEPRFLLPAAHGDVLARRAGSGNLGVYAQEIPLLTACAMGAVSRGFETGDGIPYTQYPDFHDFMAQLGDAKHRQTLVDVFLPSVDDGRLVEALHRGIDVCDLGCAQGVATLLMARAFPASRFTGIDISTEALETARADAREKGLANVCFERRDAAGLRRPGDLSGRFDYITAFDAIHDQTRPLEALQGIHQILADDGAFSMIDIAADTDIGGNRDHPMGPFLYTVSLMHCMPVGLVDGGDGLGMMWGRQRAEEMLAQAGFGQVAVMEIPDDPFNLHFFCRKIPPSP</sequence>
<dbReference type="OrthoDB" id="5449367at2"/>
<keyword evidence="4" id="KW-1185">Reference proteome</keyword>
<dbReference type="GO" id="GO:0032259">
    <property type="term" value="P:methylation"/>
    <property type="evidence" value="ECO:0007669"/>
    <property type="project" value="UniProtKB-KW"/>
</dbReference>
<dbReference type="GO" id="GO:0008168">
    <property type="term" value="F:methyltransferase activity"/>
    <property type="evidence" value="ECO:0007669"/>
    <property type="project" value="UniProtKB-KW"/>
</dbReference>
<dbReference type="KEGG" id="dalk:DSCA_38070"/>
<gene>
    <name evidence="3" type="ORF">DSCA_38070</name>
</gene>
<dbReference type="Proteomes" id="UP000427906">
    <property type="component" value="Chromosome"/>
</dbReference>
<reference evidence="3 4" key="1">
    <citation type="submission" date="2019-11" db="EMBL/GenBank/DDBJ databases">
        <title>Comparative genomics of hydrocarbon-degrading Desulfosarcina strains.</title>
        <authorList>
            <person name="Watanabe M."/>
            <person name="Kojima H."/>
            <person name="Fukui M."/>
        </authorList>
    </citation>
    <scope>NUCLEOTIDE SEQUENCE [LARGE SCALE GENOMIC DNA]</scope>
    <source>
        <strain evidence="3 4">PL12</strain>
    </source>
</reference>
<feature type="domain" description="Methyltransferase" evidence="1">
    <location>
        <begin position="174"/>
        <end position="286"/>
    </location>
</feature>
<keyword evidence="3" id="KW-0808">Transferase</keyword>
<evidence type="ECO:0000313" key="4">
    <source>
        <dbReference type="Proteomes" id="UP000427906"/>
    </source>
</evidence>
<dbReference type="CDD" id="cd02440">
    <property type="entry name" value="AdoMet_MTases"/>
    <property type="match status" value="1"/>
</dbReference>
<dbReference type="InterPro" id="IPR025714">
    <property type="entry name" value="Methyltranfer_dom"/>
</dbReference>
<dbReference type="PANTHER" id="PTHR45128:SF1">
    <property type="entry name" value="S-ADENOSYLMETHIONINE-DEPENDENT METHYLTRANSFERASE RV2258C"/>
    <property type="match status" value="1"/>
</dbReference>
<dbReference type="Pfam" id="PF21320">
    <property type="entry name" value="WHD_Rv2258c"/>
    <property type="match status" value="1"/>
</dbReference>
<dbReference type="InterPro" id="IPR053173">
    <property type="entry name" value="SAM-binding_MTase"/>
</dbReference>
<dbReference type="InterPro" id="IPR048711">
    <property type="entry name" value="WHD_Rv2258c"/>
</dbReference>
<dbReference type="PANTHER" id="PTHR45128">
    <property type="entry name" value="METHYLTRANSFERASE TYPE 11"/>
    <property type="match status" value="1"/>
</dbReference>
<dbReference type="RefSeq" id="WP_155317868.1">
    <property type="nucleotide sequence ID" value="NZ_AP021874.1"/>
</dbReference>
<feature type="domain" description="S-adenosylmethionine-dependent methyltransferase Rv2258c-like winged HTH" evidence="2">
    <location>
        <begin position="20"/>
        <end position="97"/>
    </location>
</feature>
<name>A0A5K7YZ45_9BACT</name>
<proteinExistence type="predicted"/>
<evidence type="ECO:0000259" key="1">
    <source>
        <dbReference type="Pfam" id="PF13847"/>
    </source>
</evidence>
<evidence type="ECO:0000313" key="3">
    <source>
        <dbReference type="EMBL" id="BBO69877.1"/>
    </source>
</evidence>
<evidence type="ECO:0000259" key="2">
    <source>
        <dbReference type="Pfam" id="PF21320"/>
    </source>
</evidence>